<dbReference type="CDD" id="cd04187">
    <property type="entry name" value="DPM1_like_bac"/>
    <property type="match status" value="1"/>
</dbReference>
<protein>
    <submittedName>
        <fullName evidence="10">Glycosyltransferase family 2 protein</fullName>
    </submittedName>
</protein>
<keyword evidence="2" id="KW-0328">Glycosyltransferase</keyword>
<keyword evidence="7 8" id="KW-0472">Membrane</keyword>
<reference evidence="10 11" key="1">
    <citation type="submission" date="2021-08" db="EMBL/GenBank/DDBJ databases">
        <title>Lysobacter sp. strain CJ11 Genome sequencing and assembly.</title>
        <authorList>
            <person name="Kim I."/>
        </authorList>
    </citation>
    <scope>NUCLEOTIDE SEQUENCE [LARGE SCALE GENOMIC DNA]</scope>
    <source>
        <strain evidence="10 11">CJ11</strain>
    </source>
</reference>
<evidence type="ECO:0000256" key="8">
    <source>
        <dbReference type="SAM" id="Phobius"/>
    </source>
</evidence>
<feature type="transmembrane region" description="Helical" evidence="8">
    <location>
        <begin position="263"/>
        <end position="284"/>
    </location>
</feature>
<feature type="domain" description="Glycosyltransferase 2-like" evidence="9">
    <location>
        <begin position="6"/>
        <end position="132"/>
    </location>
</feature>
<keyword evidence="3" id="KW-0808">Transferase</keyword>
<evidence type="ECO:0000256" key="4">
    <source>
        <dbReference type="ARBA" id="ARBA00022692"/>
    </source>
</evidence>
<keyword evidence="6 8" id="KW-1133">Transmembrane helix</keyword>
<dbReference type="InterPro" id="IPR050256">
    <property type="entry name" value="Glycosyltransferase_2"/>
</dbReference>
<dbReference type="InterPro" id="IPR001173">
    <property type="entry name" value="Glyco_trans_2-like"/>
</dbReference>
<evidence type="ECO:0000256" key="3">
    <source>
        <dbReference type="ARBA" id="ARBA00022679"/>
    </source>
</evidence>
<dbReference type="EMBL" id="CP080544">
    <property type="protein sequence ID" value="QYR52730.1"/>
    <property type="molecule type" value="Genomic_DNA"/>
</dbReference>
<evidence type="ECO:0000256" key="5">
    <source>
        <dbReference type="ARBA" id="ARBA00022985"/>
    </source>
</evidence>
<evidence type="ECO:0000259" key="9">
    <source>
        <dbReference type="Pfam" id="PF00535"/>
    </source>
</evidence>
<keyword evidence="5" id="KW-0448">Lipopolysaccharide biosynthesis</keyword>
<keyword evidence="1" id="KW-1003">Cell membrane</keyword>
<dbReference type="Proteomes" id="UP000824755">
    <property type="component" value="Chromosome"/>
</dbReference>
<dbReference type="RefSeq" id="WP_220379515.1">
    <property type="nucleotide sequence ID" value="NZ_CP080544.1"/>
</dbReference>
<dbReference type="InterPro" id="IPR029044">
    <property type="entry name" value="Nucleotide-diphossugar_trans"/>
</dbReference>
<dbReference type="PANTHER" id="PTHR48090">
    <property type="entry name" value="UNDECAPRENYL-PHOSPHATE 4-DEOXY-4-FORMAMIDO-L-ARABINOSE TRANSFERASE-RELATED"/>
    <property type="match status" value="1"/>
</dbReference>
<keyword evidence="4 8" id="KW-0812">Transmembrane</keyword>
<gene>
    <name evidence="10" type="ORF">H8L67_09120</name>
</gene>
<keyword evidence="11" id="KW-1185">Reference proteome</keyword>
<organism evidence="10 11">
    <name type="scientific">Lysobacter soyae</name>
    <dbReference type="NCBI Taxonomy" id="2764185"/>
    <lineage>
        <taxon>Bacteria</taxon>
        <taxon>Pseudomonadati</taxon>
        <taxon>Pseudomonadota</taxon>
        <taxon>Gammaproteobacteria</taxon>
        <taxon>Lysobacterales</taxon>
        <taxon>Lysobacteraceae</taxon>
        <taxon>Lysobacter</taxon>
    </lineage>
</organism>
<name>A0ABX8WNK9_9GAMM</name>
<dbReference type="Pfam" id="PF00535">
    <property type="entry name" value="Glycos_transf_2"/>
    <property type="match status" value="1"/>
</dbReference>
<feature type="transmembrane region" description="Helical" evidence="8">
    <location>
        <begin position="230"/>
        <end position="251"/>
    </location>
</feature>
<evidence type="ECO:0000256" key="1">
    <source>
        <dbReference type="ARBA" id="ARBA00022475"/>
    </source>
</evidence>
<dbReference type="SUPFAM" id="SSF53448">
    <property type="entry name" value="Nucleotide-diphospho-sugar transferases"/>
    <property type="match status" value="1"/>
</dbReference>
<sequence>MKPAISVVIPVYRSESILPELVKQLERELAKNYGDSFEVVMVNDCSPDKSWHVLKGLARDRPWLKAINLRKNAGQHNAVLCGMRNTRGQVVVTMDDDLQHSPSDIQVLVESLAKGYDVCYGSFKARKHVLWKRLGSRFNDSVAAILLGKPKNLYLSPFKAMVGGVRNELVRFVGPNVYLDGLILQSTDRITSALIDHHERADGQSGYSLRKSISLWLKMATGFSVAPLRMASLTGLAFSVIGLVGALAFVIQRFTINAMPIGWSSLMVSSMILGGIQLMSVGIIGEYLGRVLLHVNGRPQAVIGESLNLGEAESV</sequence>
<evidence type="ECO:0000256" key="6">
    <source>
        <dbReference type="ARBA" id="ARBA00022989"/>
    </source>
</evidence>
<evidence type="ECO:0000256" key="7">
    <source>
        <dbReference type="ARBA" id="ARBA00023136"/>
    </source>
</evidence>
<dbReference type="Gene3D" id="3.90.550.10">
    <property type="entry name" value="Spore Coat Polysaccharide Biosynthesis Protein SpsA, Chain A"/>
    <property type="match status" value="1"/>
</dbReference>
<evidence type="ECO:0000313" key="11">
    <source>
        <dbReference type="Proteomes" id="UP000824755"/>
    </source>
</evidence>
<dbReference type="PANTHER" id="PTHR48090:SF3">
    <property type="entry name" value="UNDECAPRENYL-PHOSPHATE 4-DEOXY-4-FORMAMIDO-L-ARABINOSE TRANSFERASE"/>
    <property type="match status" value="1"/>
</dbReference>
<proteinExistence type="predicted"/>
<evidence type="ECO:0000313" key="10">
    <source>
        <dbReference type="EMBL" id="QYR52730.1"/>
    </source>
</evidence>
<accession>A0ABX8WNK9</accession>
<evidence type="ECO:0000256" key="2">
    <source>
        <dbReference type="ARBA" id="ARBA00022676"/>
    </source>
</evidence>